<comment type="caution">
    <text evidence="6">The sequence shown here is derived from an EMBL/GenBank/DDBJ whole genome shotgun (WGS) entry which is preliminary data.</text>
</comment>
<dbReference type="OrthoDB" id="66144at2759"/>
<feature type="domain" description="Methyltransferase" evidence="5">
    <location>
        <begin position="45"/>
        <end position="114"/>
    </location>
</feature>
<evidence type="ECO:0000259" key="5">
    <source>
        <dbReference type="Pfam" id="PF13649"/>
    </source>
</evidence>
<dbReference type="InterPro" id="IPR029063">
    <property type="entry name" value="SAM-dependent_MTases_sf"/>
</dbReference>
<accession>A0A1V9ZEE1</accession>
<keyword evidence="7" id="KW-1185">Reference proteome</keyword>
<dbReference type="GO" id="GO:0005739">
    <property type="term" value="C:mitochondrion"/>
    <property type="evidence" value="ECO:0007669"/>
    <property type="project" value="TreeGrafter"/>
</dbReference>
<dbReference type="GO" id="GO:0016279">
    <property type="term" value="F:protein-lysine N-methyltransferase activity"/>
    <property type="evidence" value="ECO:0007669"/>
    <property type="project" value="InterPro"/>
</dbReference>
<name>A0A1V9ZEE1_ACHHY</name>
<protein>
    <recommendedName>
        <fullName evidence="5">Methyltransferase domain-containing protein</fullName>
    </recommendedName>
</protein>
<evidence type="ECO:0000313" key="6">
    <source>
        <dbReference type="EMBL" id="OQR96359.1"/>
    </source>
</evidence>
<dbReference type="EMBL" id="JNBR01000146">
    <property type="protein sequence ID" value="OQR96359.1"/>
    <property type="molecule type" value="Genomic_DNA"/>
</dbReference>
<dbReference type="InterPro" id="IPR026170">
    <property type="entry name" value="FAM173A/B"/>
</dbReference>
<evidence type="ECO:0000256" key="4">
    <source>
        <dbReference type="ARBA" id="ARBA00022691"/>
    </source>
</evidence>
<proteinExistence type="inferred from homology"/>
<keyword evidence="4" id="KW-0949">S-adenosyl-L-methionine</keyword>
<keyword evidence="2" id="KW-0489">Methyltransferase</keyword>
<dbReference type="GO" id="GO:1905706">
    <property type="term" value="P:regulation of mitochondrial ATP synthesis coupled proton transport"/>
    <property type="evidence" value="ECO:0007669"/>
    <property type="project" value="TreeGrafter"/>
</dbReference>
<dbReference type="Proteomes" id="UP000243579">
    <property type="component" value="Unassembled WGS sequence"/>
</dbReference>
<sequence length="164" mass="17527">MTTAAEKAHFPTMATSSNLAPFNPTGAGAIAVALDLLRPSETDVVFDIGCGDARLLVAVATQCRCRCIGIECDPGLAARARTLAADHGVADRVSIREEDATASDLSEATVLFLYLVPKGIQLLLPRLEEARARGVRICTNIFSIPTWTPKATGEYKGTKIYLYS</sequence>
<dbReference type="InterPro" id="IPR041698">
    <property type="entry name" value="Methyltransf_25"/>
</dbReference>
<dbReference type="PANTHER" id="PTHR13610">
    <property type="entry name" value="METHYLTRANSFERASE DOMAIN-CONTAINING PROTEIN"/>
    <property type="match status" value="1"/>
</dbReference>
<comment type="similarity">
    <text evidence="1">Belongs to the ANT/ATPSC lysine N-methyltransferase family.</text>
</comment>
<dbReference type="STRING" id="1202772.A0A1V9ZEE1"/>
<evidence type="ECO:0000256" key="3">
    <source>
        <dbReference type="ARBA" id="ARBA00022679"/>
    </source>
</evidence>
<evidence type="ECO:0000256" key="1">
    <source>
        <dbReference type="ARBA" id="ARBA00010633"/>
    </source>
</evidence>
<keyword evidence="3" id="KW-0808">Transferase</keyword>
<dbReference type="AlphaFoldDB" id="A0A1V9ZEE1"/>
<evidence type="ECO:0000313" key="7">
    <source>
        <dbReference type="Proteomes" id="UP000243579"/>
    </source>
</evidence>
<gene>
    <name evidence="6" type="ORF">ACHHYP_15997</name>
</gene>
<dbReference type="CDD" id="cd02440">
    <property type="entry name" value="AdoMet_MTases"/>
    <property type="match status" value="1"/>
</dbReference>
<dbReference type="Gene3D" id="3.40.50.150">
    <property type="entry name" value="Vaccinia Virus protein VP39"/>
    <property type="match status" value="1"/>
</dbReference>
<dbReference type="GO" id="GO:0032259">
    <property type="term" value="P:methylation"/>
    <property type="evidence" value="ECO:0007669"/>
    <property type="project" value="UniProtKB-KW"/>
</dbReference>
<dbReference type="PANTHER" id="PTHR13610:SF11">
    <property type="entry name" value="METHYLTRANSFERASE DOMAIN-CONTAINING PROTEIN"/>
    <property type="match status" value="1"/>
</dbReference>
<organism evidence="6 7">
    <name type="scientific">Achlya hypogyna</name>
    <name type="common">Oomycete</name>
    <name type="synonym">Protoachlya hypogyna</name>
    <dbReference type="NCBI Taxonomy" id="1202772"/>
    <lineage>
        <taxon>Eukaryota</taxon>
        <taxon>Sar</taxon>
        <taxon>Stramenopiles</taxon>
        <taxon>Oomycota</taxon>
        <taxon>Saprolegniomycetes</taxon>
        <taxon>Saprolegniales</taxon>
        <taxon>Achlyaceae</taxon>
        <taxon>Achlya</taxon>
    </lineage>
</organism>
<dbReference type="Pfam" id="PF13649">
    <property type="entry name" value="Methyltransf_25"/>
    <property type="match status" value="1"/>
</dbReference>
<evidence type="ECO:0000256" key="2">
    <source>
        <dbReference type="ARBA" id="ARBA00022603"/>
    </source>
</evidence>
<reference evidence="6 7" key="1">
    <citation type="journal article" date="2014" name="Genome Biol. Evol.">
        <title>The secreted proteins of Achlya hypogyna and Thraustotheca clavata identify the ancestral oomycete secretome and reveal gene acquisitions by horizontal gene transfer.</title>
        <authorList>
            <person name="Misner I."/>
            <person name="Blouin N."/>
            <person name="Leonard G."/>
            <person name="Richards T.A."/>
            <person name="Lane C.E."/>
        </authorList>
    </citation>
    <scope>NUCLEOTIDE SEQUENCE [LARGE SCALE GENOMIC DNA]</scope>
    <source>
        <strain evidence="6 7">ATCC 48635</strain>
    </source>
</reference>
<dbReference type="SUPFAM" id="SSF53335">
    <property type="entry name" value="S-adenosyl-L-methionine-dependent methyltransferases"/>
    <property type="match status" value="1"/>
</dbReference>